<keyword evidence="2" id="KW-1185">Reference proteome</keyword>
<dbReference type="Proteomes" id="UP001558474">
    <property type="component" value="Unassembled WGS sequence"/>
</dbReference>
<organism evidence="1 2">
    <name type="scientific">Mycolicibacterium porcinum</name>
    <dbReference type="NCBI Taxonomy" id="39693"/>
    <lineage>
        <taxon>Bacteria</taxon>
        <taxon>Bacillati</taxon>
        <taxon>Actinomycetota</taxon>
        <taxon>Actinomycetes</taxon>
        <taxon>Mycobacteriales</taxon>
        <taxon>Mycobacteriaceae</taxon>
        <taxon>Mycolicibacterium</taxon>
    </lineage>
</organism>
<accession>A0ABV3VDR7</accession>
<proteinExistence type="predicted"/>
<sequence>MAVLVRQMGEMLLAPLVDAVWDRVDSSGAAGKPRLRIAVEES</sequence>
<name>A0ABV3VDR7_9MYCO</name>
<evidence type="ECO:0000313" key="2">
    <source>
        <dbReference type="Proteomes" id="UP001558474"/>
    </source>
</evidence>
<reference evidence="1 2" key="1">
    <citation type="submission" date="2024-04" db="EMBL/GenBank/DDBJ databases">
        <title>Genomic Markers of Mycobacteria.</title>
        <authorList>
            <person name="Soliman M.S."/>
            <person name="Elkholy A."/>
            <person name="Soliman N.S."/>
            <person name="Abbas A."/>
            <person name="Khayrat S."/>
            <person name="Shawky S."/>
        </authorList>
    </citation>
    <scope>NUCLEOTIDE SEQUENCE [LARGE SCALE GENOMIC DNA]</scope>
    <source>
        <strain evidence="1 2">Egy-CU-AM5</strain>
    </source>
</reference>
<gene>
    <name evidence="1" type="ORF">ABFW12_08150</name>
</gene>
<protein>
    <submittedName>
        <fullName evidence="1">Uncharacterized protein</fullName>
    </submittedName>
</protein>
<evidence type="ECO:0000313" key="1">
    <source>
        <dbReference type="EMBL" id="MEX3738207.1"/>
    </source>
</evidence>
<comment type="caution">
    <text evidence="1">The sequence shown here is derived from an EMBL/GenBank/DDBJ whole genome shotgun (WGS) entry which is preliminary data.</text>
</comment>
<dbReference type="EMBL" id="JBDLOU010000012">
    <property type="protein sequence ID" value="MEX3738207.1"/>
    <property type="molecule type" value="Genomic_DNA"/>
</dbReference>